<dbReference type="EMBL" id="QEKH01000003">
    <property type="protein sequence ID" value="PVY45225.1"/>
    <property type="molecule type" value="Genomic_DNA"/>
</dbReference>
<evidence type="ECO:0000313" key="1">
    <source>
        <dbReference type="EMBL" id="PVY45225.1"/>
    </source>
</evidence>
<dbReference type="RefSeq" id="WP_116882796.1">
    <property type="nucleotide sequence ID" value="NZ_CABMMC010000020.1"/>
</dbReference>
<proteinExistence type="predicted"/>
<comment type="caution">
    <text evidence="1">The sequence shown here is derived from an EMBL/GenBank/DDBJ whole genome shotgun (WGS) entry which is preliminary data.</text>
</comment>
<dbReference type="GeneID" id="78294121"/>
<sequence>MKLHEIARELRELLGEHFRTVRVTAIQNADQFLAELTAVNPDKLPGVLVVFDNFQFVATGTIREDRITLVLIDRFRKGSDDRALGLFEASEKLLELFPPEGRTLGDVFIRPEDCLASSPKADFAAMALGLIVSQGI</sequence>
<accession>A0A2U1B981</accession>
<dbReference type="AlphaFoldDB" id="A0A2U1B981"/>
<organism evidence="1 2">
    <name type="scientific">Victivallis vadensis</name>
    <dbReference type="NCBI Taxonomy" id="172901"/>
    <lineage>
        <taxon>Bacteria</taxon>
        <taxon>Pseudomonadati</taxon>
        <taxon>Lentisphaerota</taxon>
        <taxon>Lentisphaeria</taxon>
        <taxon>Victivallales</taxon>
        <taxon>Victivallaceae</taxon>
        <taxon>Victivallis</taxon>
    </lineage>
</organism>
<dbReference type="Proteomes" id="UP000245959">
    <property type="component" value="Unassembled WGS sequence"/>
</dbReference>
<protein>
    <submittedName>
        <fullName evidence="1">Uncharacterized protein</fullName>
    </submittedName>
</protein>
<name>A0A2U1B981_9BACT</name>
<gene>
    <name evidence="1" type="ORF">C8D82_103139</name>
</gene>
<keyword evidence="2" id="KW-1185">Reference proteome</keyword>
<reference evidence="1 2" key="1">
    <citation type="submission" date="2018-04" db="EMBL/GenBank/DDBJ databases">
        <title>Genomic Encyclopedia of Type Strains, Phase IV (KMG-IV): sequencing the most valuable type-strain genomes for metagenomic binning, comparative biology and taxonomic classification.</title>
        <authorList>
            <person name="Goeker M."/>
        </authorList>
    </citation>
    <scope>NUCLEOTIDE SEQUENCE [LARGE SCALE GENOMIC DNA]</scope>
    <source>
        <strain evidence="1 2">DSM 14823</strain>
    </source>
</reference>
<evidence type="ECO:0000313" key="2">
    <source>
        <dbReference type="Proteomes" id="UP000245959"/>
    </source>
</evidence>